<evidence type="ECO:0000256" key="1">
    <source>
        <dbReference type="SAM" id="SignalP"/>
    </source>
</evidence>
<evidence type="ECO:0000313" key="3">
    <source>
        <dbReference type="Proteomes" id="UP000076727"/>
    </source>
</evidence>
<keyword evidence="3" id="KW-1185">Reference proteome</keyword>
<dbReference type="AlphaFoldDB" id="A0A165N700"/>
<proteinExistence type="predicted"/>
<name>A0A165N700_9APHY</name>
<feature type="signal peptide" evidence="1">
    <location>
        <begin position="1"/>
        <end position="25"/>
    </location>
</feature>
<sequence>MVCPGHRRTGITLLLLLLRFCPAWFEVPEHPAYVSELYPATSNFLMLVPQKMVHAVNQHHSPPVVYQETLSRHCPGVEWEDRNYRVIFTSAAHLQWFEH</sequence>
<protein>
    <submittedName>
        <fullName evidence="2">Uncharacterized protein</fullName>
    </submittedName>
</protein>
<evidence type="ECO:0000313" key="2">
    <source>
        <dbReference type="EMBL" id="KZT66596.1"/>
    </source>
</evidence>
<keyword evidence="1" id="KW-0732">Signal</keyword>
<accession>A0A165N700</accession>
<gene>
    <name evidence="2" type="ORF">DAEQUDRAFT_444494</name>
</gene>
<feature type="chain" id="PRO_5007862896" evidence="1">
    <location>
        <begin position="26"/>
        <end position="99"/>
    </location>
</feature>
<reference evidence="2 3" key="1">
    <citation type="journal article" date="2016" name="Mol. Biol. Evol.">
        <title>Comparative Genomics of Early-Diverging Mushroom-Forming Fungi Provides Insights into the Origins of Lignocellulose Decay Capabilities.</title>
        <authorList>
            <person name="Nagy L.G."/>
            <person name="Riley R."/>
            <person name="Tritt A."/>
            <person name="Adam C."/>
            <person name="Daum C."/>
            <person name="Floudas D."/>
            <person name="Sun H."/>
            <person name="Yadav J.S."/>
            <person name="Pangilinan J."/>
            <person name="Larsson K.H."/>
            <person name="Matsuura K."/>
            <person name="Barry K."/>
            <person name="Labutti K."/>
            <person name="Kuo R."/>
            <person name="Ohm R.A."/>
            <person name="Bhattacharya S.S."/>
            <person name="Shirouzu T."/>
            <person name="Yoshinaga Y."/>
            <person name="Martin F.M."/>
            <person name="Grigoriev I.V."/>
            <person name="Hibbett D.S."/>
        </authorList>
    </citation>
    <scope>NUCLEOTIDE SEQUENCE [LARGE SCALE GENOMIC DNA]</scope>
    <source>
        <strain evidence="2 3">L-15889</strain>
    </source>
</reference>
<dbReference type="Proteomes" id="UP000076727">
    <property type="component" value="Unassembled WGS sequence"/>
</dbReference>
<organism evidence="2 3">
    <name type="scientific">Daedalea quercina L-15889</name>
    <dbReference type="NCBI Taxonomy" id="1314783"/>
    <lineage>
        <taxon>Eukaryota</taxon>
        <taxon>Fungi</taxon>
        <taxon>Dikarya</taxon>
        <taxon>Basidiomycota</taxon>
        <taxon>Agaricomycotina</taxon>
        <taxon>Agaricomycetes</taxon>
        <taxon>Polyporales</taxon>
        <taxon>Fomitopsis</taxon>
    </lineage>
</organism>
<dbReference type="EMBL" id="KV429086">
    <property type="protein sequence ID" value="KZT66596.1"/>
    <property type="molecule type" value="Genomic_DNA"/>
</dbReference>